<dbReference type="InterPro" id="IPR025841">
    <property type="entry name" value="CP_ATPgrasp_2"/>
</dbReference>
<dbReference type="InterPro" id="IPR051680">
    <property type="entry name" value="ATP-dep_Glu-Cys_Ligase-2"/>
</dbReference>
<dbReference type="EMBL" id="FNNZ01000001">
    <property type="protein sequence ID" value="SDW11805.1"/>
    <property type="molecule type" value="Genomic_DNA"/>
</dbReference>
<evidence type="ECO:0000259" key="1">
    <source>
        <dbReference type="Pfam" id="PF14403"/>
    </source>
</evidence>
<protein>
    <submittedName>
        <fullName evidence="2">Uncharacterized conserved protein, circularly permuted ATPgrasp superfamily</fullName>
    </submittedName>
</protein>
<dbReference type="PIRSF" id="PIRSF005522">
    <property type="entry name" value="UCP005522"/>
    <property type="match status" value="1"/>
</dbReference>
<reference evidence="3" key="1">
    <citation type="submission" date="2016-10" db="EMBL/GenBank/DDBJ databases">
        <authorList>
            <person name="Varghese N."/>
            <person name="Submissions S."/>
        </authorList>
    </citation>
    <scope>NUCLEOTIDE SEQUENCE [LARGE SCALE GENOMIC DNA]</scope>
    <source>
        <strain evidence="3">DSM 217</strain>
    </source>
</reference>
<feature type="domain" description="Circularly permuted ATP-grasp type 2" evidence="1">
    <location>
        <begin position="100"/>
        <end position="475"/>
    </location>
</feature>
<organism evidence="2 3">
    <name type="scientific">Thiocapsa roseopersicina</name>
    <dbReference type="NCBI Taxonomy" id="1058"/>
    <lineage>
        <taxon>Bacteria</taxon>
        <taxon>Pseudomonadati</taxon>
        <taxon>Pseudomonadota</taxon>
        <taxon>Gammaproteobacteria</taxon>
        <taxon>Chromatiales</taxon>
        <taxon>Chromatiaceae</taxon>
        <taxon>Thiocapsa</taxon>
    </lineage>
</organism>
<keyword evidence="3" id="KW-1185">Reference proteome</keyword>
<gene>
    <name evidence="2" type="ORF">SAMN05421783_101459</name>
</gene>
<dbReference type="Gene3D" id="3.40.50.11290">
    <property type="match status" value="1"/>
</dbReference>
<dbReference type="AlphaFoldDB" id="A0A1H2QXG3"/>
<dbReference type="Pfam" id="PF14403">
    <property type="entry name" value="CP_ATPgrasp_2"/>
    <property type="match status" value="1"/>
</dbReference>
<name>A0A1H2QXG3_THIRO</name>
<dbReference type="Gene3D" id="3.30.1490.270">
    <property type="match status" value="1"/>
</dbReference>
<dbReference type="Proteomes" id="UP000198816">
    <property type="component" value="Unassembled WGS sequence"/>
</dbReference>
<dbReference type="PANTHER" id="PTHR34595:SF7">
    <property type="entry name" value="SLL1039 PROTEIN"/>
    <property type="match status" value="1"/>
</dbReference>
<dbReference type="STRING" id="1058.SAMN05421783_101459"/>
<dbReference type="InterPro" id="IPR016450">
    <property type="entry name" value="UCP005522"/>
</dbReference>
<accession>A0A1H2QXG3</accession>
<evidence type="ECO:0000313" key="3">
    <source>
        <dbReference type="Proteomes" id="UP000198816"/>
    </source>
</evidence>
<dbReference type="PANTHER" id="PTHR34595">
    <property type="entry name" value="BLR5612 PROTEIN"/>
    <property type="match status" value="1"/>
</dbReference>
<proteinExistence type="predicted"/>
<sequence length="499" mass="56520">MGHVVGFTEMLKQFQSGGAGQIQMQRAGQAMAYHEFYQDDFRPRDHYLPMWEHIQTTGQQILGAKARDAHLTLHTEGVTFTVYSNDEEGIERVWPFDILPRIITAIEWAQIEAGLKQRIRALNLFLKDLYHGQRILKDGVVPPELIYRGKDFRREIMDITPPHDVYTHISGVDLIRDEDGRYLVLEDNLRTPSGVSYMIENRIVERRILPEFFARYRVRRVEHYPALLLQALRYLSPRGADDATIVVLTPGIFNSAYFEHTFLAKEMGVELAEGRDLVCKNDKVYLKTTQGLRQVDVVYRRVDDDFLDPLVFRSDSELGVAGIINAWRAGNVALANAPGAGIADDKAVYAYVPDIIRYYLGESPILPSVPTYQMTDHQDRMYVLDNMEKMVIKAVAESGGYGMLMGPSSTTAQRSEFARKIEENPRNYIAQPVIQLSRHICYLDGELESRHLDLRPFSIYGSDIEVVPGGLTRVAMTKGSLVVNSSQGGGSKDTWVLAD</sequence>
<dbReference type="SUPFAM" id="SSF56059">
    <property type="entry name" value="Glutathione synthetase ATP-binding domain-like"/>
    <property type="match status" value="1"/>
</dbReference>
<evidence type="ECO:0000313" key="2">
    <source>
        <dbReference type="EMBL" id="SDW11805.1"/>
    </source>
</evidence>